<dbReference type="Proteomes" id="UP000231901">
    <property type="component" value="Chromosome"/>
</dbReference>
<reference evidence="2" key="1">
    <citation type="journal article" date="2018" name="Genome Announc.">
        <title>Complete genome sequence of a Dickeya fangzhongdai type strain causing bleeding canker of pear tree trunks.</title>
        <authorList>
            <person name="Zhao Y."/>
            <person name="Tian Y."/>
            <person name="Li X."/>
            <person name="Hu B."/>
        </authorList>
    </citation>
    <scope>NUCLEOTIDE SEQUENCE [LARGE SCALE GENOMIC DNA]</scope>
    <source>
        <strain evidence="2">DSM 101947</strain>
    </source>
</reference>
<evidence type="ECO:0000313" key="1">
    <source>
        <dbReference type="EMBL" id="ATZ93259.1"/>
    </source>
</evidence>
<sequence length="83" mass="9487">MFISDKDVARKVINKSSALITLIEKELTDLGSQLPEEEYNNCKRIAGELLYTLCMNVLNEISIDHPDLKPKGFTVYVQKEENK</sequence>
<evidence type="ECO:0000313" key="2">
    <source>
        <dbReference type="Proteomes" id="UP000231901"/>
    </source>
</evidence>
<dbReference type="RefSeq" id="WP_049854527.1">
    <property type="nucleotide sequence ID" value="NZ_BMJF01000003.1"/>
</dbReference>
<dbReference type="GeneID" id="66563556"/>
<dbReference type="OrthoDB" id="6433635at2"/>
<dbReference type="KEGG" id="dfn:CVE23_04260"/>
<protein>
    <submittedName>
        <fullName evidence="1">Uncharacterized protein</fullName>
    </submittedName>
</protein>
<dbReference type="EMBL" id="CP025003">
    <property type="protein sequence ID" value="ATZ93259.1"/>
    <property type="molecule type" value="Genomic_DNA"/>
</dbReference>
<organism evidence="1 2">
    <name type="scientific">Dickeya fangzhongdai</name>
    <dbReference type="NCBI Taxonomy" id="1778540"/>
    <lineage>
        <taxon>Bacteria</taxon>
        <taxon>Pseudomonadati</taxon>
        <taxon>Pseudomonadota</taxon>
        <taxon>Gammaproteobacteria</taxon>
        <taxon>Enterobacterales</taxon>
        <taxon>Pectobacteriaceae</taxon>
        <taxon>Dickeya</taxon>
    </lineage>
</organism>
<proteinExistence type="predicted"/>
<accession>A0A2K8QIC9</accession>
<dbReference type="AlphaFoldDB" id="A0A2K8QIC9"/>
<keyword evidence="2" id="KW-1185">Reference proteome</keyword>
<name>A0A2K8QIC9_9GAMM</name>
<gene>
    <name evidence="1" type="ORF">CVE23_04260</name>
</gene>